<reference evidence="2" key="1">
    <citation type="submission" date="2021-01" db="EMBL/GenBank/DDBJ databases">
        <authorList>
            <person name="Zahm M."/>
            <person name="Roques C."/>
            <person name="Cabau C."/>
            <person name="Klopp C."/>
            <person name="Donnadieu C."/>
            <person name="Jouanno E."/>
            <person name="Lampietro C."/>
            <person name="Louis A."/>
            <person name="Herpin A."/>
            <person name="Echchiki A."/>
            <person name="Berthelot C."/>
            <person name="Parey E."/>
            <person name="Roest-Crollius H."/>
            <person name="Braasch I."/>
            <person name="Postlethwait J."/>
            <person name="Bobe J."/>
            <person name="Montfort J."/>
            <person name="Bouchez O."/>
            <person name="Begum T."/>
            <person name="Mejri S."/>
            <person name="Adams A."/>
            <person name="Chen W.-J."/>
            <person name="Guiguen Y."/>
        </authorList>
    </citation>
    <scope>NUCLEOTIDE SEQUENCE</scope>
    <source>
        <strain evidence="2">YG-15Mar2019-1</strain>
        <tissue evidence="2">Brain</tissue>
    </source>
</reference>
<evidence type="ECO:0000256" key="1">
    <source>
        <dbReference type="SAM" id="Phobius"/>
    </source>
</evidence>
<evidence type="ECO:0000313" key="3">
    <source>
        <dbReference type="Proteomes" id="UP001046870"/>
    </source>
</evidence>
<dbReference type="AlphaFoldDB" id="A0A9D3PIL0"/>
<dbReference type="OrthoDB" id="8446971at2759"/>
<dbReference type="EMBL" id="JAFDVH010000018">
    <property type="protein sequence ID" value="KAG7460926.1"/>
    <property type="molecule type" value="Genomic_DNA"/>
</dbReference>
<sequence>MKVFVLLTGPTLNSHRTIVNHLQAKVWLTEVQTMLECAVVLAFCPISSRAGTDIDAALQKIPVYKPAILVVMHHTFDPNHIVPDRHVSRPDVVIVDCLFHEEEGLLMCPFNDAAKDKLLKEVKEHTSFLDGFFGVILYIRQGTGFFREIVSFTVTQGFFGVILYIGQIFIGSLTYAWNEMRNVWNIFRGNRHI</sequence>
<keyword evidence="1" id="KW-1133">Transmembrane helix</keyword>
<dbReference type="Proteomes" id="UP001046870">
    <property type="component" value="Chromosome 18"/>
</dbReference>
<protein>
    <submittedName>
        <fullName evidence="2">Uncharacterized protein</fullName>
    </submittedName>
</protein>
<comment type="caution">
    <text evidence="2">The sequence shown here is derived from an EMBL/GenBank/DDBJ whole genome shotgun (WGS) entry which is preliminary data.</text>
</comment>
<organism evidence="2 3">
    <name type="scientific">Megalops atlanticus</name>
    <name type="common">Tarpon</name>
    <name type="synonym">Clupea gigantea</name>
    <dbReference type="NCBI Taxonomy" id="7932"/>
    <lineage>
        <taxon>Eukaryota</taxon>
        <taxon>Metazoa</taxon>
        <taxon>Chordata</taxon>
        <taxon>Craniata</taxon>
        <taxon>Vertebrata</taxon>
        <taxon>Euteleostomi</taxon>
        <taxon>Actinopterygii</taxon>
        <taxon>Neopterygii</taxon>
        <taxon>Teleostei</taxon>
        <taxon>Elopiformes</taxon>
        <taxon>Megalopidae</taxon>
        <taxon>Megalops</taxon>
    </lineage>
</organism>
<accession>A0A9D3PIL0</accession>
<evidence type="ECO:0000313" key="2">
    <source>
        <dbReference type="EMBL" id="KAG7460926.1"/>
    </source>
</evidence>
<name>A0A9D3PIL0_MEGAT</name>
<dbReference type="PANTHER" id="PTHR34488:SF1">
    <property type="entry name" value="SI:CH211-245H14.1-RELATED"/>
    <property type="match status" value="1"/>
</dbReference>
<gene>
    <name evidence="2" type="ORF">MATL_G00204130</name>
</gene>
<keyword evidence="1" id="KW-0812">Transmembrane</keyword>
<keyword evidence="3" id="KW-1185">Reference proteome</keyword>
<keyword evidence="1" id="KW-0472">Membrane</keyword>
<proteinExistence type="predicted"/>
<feature type="transmembrane region" description="Helical" evidence="1">
    <location>
        <begin position="157"/>
        <end position="178"/>
    </location>
</feature>
<dbReference type="PANTHER" id="PTHR34488">
    <property type="entry name" value="SI:CH211-245H14.1-RELATED"/>
    <property type="match status" value="1"/>
</dbReference>